<reference evidence="5" key="1">
    <citation type="journal article" date="2019" name="Toxins">
        <title>Detection of Abrin-Like and Prepropulchellin-Like Toxin Genes and Transcripts Using Whole Genome Sequencing and Full-Length Transcript Sequencing of Abrus precatorius.</title>
        <authorList>
            <person name="Hovde B.T."/>
            <person name="Daligault H.E."/>
            <person name="Hanschen E.R."/>
            <person name="Kunde Y.A."/>
            <person name="Johnson M.B."/>
            <person name="Starkenburg S.R."/>
            <person name="Johnson S.L."/>
        </authorList>
    </citation>
    <scope>NUCLEOTIDE SEQUENCE [LARGE SCALE GENOMIC DNA]</scope>
</reference>
<evidence type="ECO:0000256" key="3">
    <source>
        <dbReference type="ARBA" id="ARBA00023445"/>
    </source>
</evidence>
<dbReference type="OrthoDB" id="2735536at2759"/>
<dbReference type="InterPro" id="IPR036291">
    <property type="entry name" value="NAD(P)-bd_dom_sf"/>
</dbReference>
<keyword evidence="5" id="KW-1185">Reference proteome</keyword>
<dbReference type="Gene3D" id="3.40.50.720">
    <property type="entry name" value="NAD(P)-binding Rossmann-like Domain"/>
    <property type="match status" value="1"/>
</dbReference>
<dbReference type="AlphaFoldDB" id="A0A8B8LPL2"/>
<keyword evidence="2" id="KW-0560">Oxidoreductase</keyword>
<dbReference type="Proteomes" id="UP000694853">
    <property type="component" value="Unplaced"/>
</dbReference>
<sequence>MEEGKGRVCVTGGTGFIGSWIIKRLLEDGYTVNTTIRSDPERKKDVSFLTNLPGASQKLHFFNADLSNPESFSAAIEGCIGVFHTATPIDFEANEPEEVVTKRTIDGALGILKACLNSKTVKRVVYTSSASTVYWQDKEEDVMDESYWSDVNILRALKPFAWSYSISKTLAEKAVLEFGEQHGLDVVTLIPTFVVGPFICPKLPGSVYSSLALLFGEKNPFGTRIHMVHVDDVARAHIFLLEHPNPKGRYNCSPFIVTIEQIAEIFSTKHPEFQIPSLDELKKINAPKLPHLISNKLMDAGFKFKYSLEEMFEDAIQCCKEKGYL</sequence>
<dbReference type="GeneID" id="113866747"/>
<organism evidence="5 6">
    <name type="scientific">Abrus precatorius</name>
    <name type="common">Indian licorice</name>
    <name type="synonym">Glycine abrus</name>
    <dbReference type="NCBI Taxonomy" id="3816"/>
    <lineage>
        <taxon>Eukaryota</taxon>
        <taxon>Viridiplantae</taxon>
        <taxon>Streptophyta</taxon>
        <taxon>Embryophyta</taxon>
        <taxon>Tracheophyta</taxon>
        <taxon>Spermatophyta</taxon>
        <taxon>Magnoliopsida</taxon>
        <taxon>eudicotyledons</taxon>
        <taxon>Gunneridae</taxon>
        <taxon>Pentapetalae</taxon>
        <taxon>rosids</taxon>
        <taxon>fabids</taxon>
        <taxon>Fabales</taxon>
        <taxon>Fabaceae</taxon>
        <taxon>Papilionoideae</taxon>
        <taxon>50 kb inversion clade</taxon>
        <taxon>NPAAA clade</taxon>
        <taxon>indigoferoid/millettioid clade</taxon>
        <taxon>Abreae</taxon>
        <taxon>Abrus</taxon>
    </lineage>
</organism>
<reference evidence="6" key="2">
    <citation type="submission" date="2025-08" db="UniProtKB">
        <authorList>
            <consortium name="RefSeq"/>
        </authorList>
    </citation>
    <scope>IDENTIFICATION</scope>
    <source>
        <tissue evidence="6">Young leaves</tissue>
    </source>
</reference>
<dbReference type="GO" id="GO:0016616">
    <property type="term" value="F:oxidoreductase activity, acting on the CH-OH group of donors, NAD or NADP as acceptor"/>
    <property type="evidence" value="ECO:0007669"/>
    <property type="project" value="TreeGrafter"/>
</dbReference>
<evidence type="ECO:0000313" key="5">
    <source>
        <dbReference type="Proteomes" id="UP000694853"/>
    </source>
</evidence>
<evidence type="ECO:0000313" key="6">
    <source>
        <dbReference type="RefSeq" id="XP_027357353.1"/>
    </source>
</evidence>
<dbReference type="CDD" id="cd08958">
    <property type="entry name" value="FR_SDR_e"/>
    <property type="match status" value="1"/>
</dbReference>
<accession>A0A8B8LPL2</accession>
<dbReference type="RefSeq" id="XP_027357353.1">
    <property type="nucleotide sequence ID" value="XM_027501552.1"/>
</dbReference>
<proteinExistence type="inferred from homology"/>
<protein>
    <submittedName>
        <fullName evidence="6">Vestitone reductase-like</fullName>
    </submittedName>
</protein>
<dbReference type="PANTHER" id="PTHR10366:SF563">
    <property type="entry name" value="CINNAMOYL-COA REDUCTASE 16"/>
    <property type="match status" value="1"/>
</dbReference>
<feature type="domain" description="NAD-dependent epimerase/dehydratase" evidence="4">
    <location>
        <begin position="8"/>
        <end position="251"/>
    </location>
</feature>
<dbReference type="InterPro" id="IPR050425">
    <property type="entry name" value="NAD(P)_dehydrat-like"/>
</dbReference>
<dbReference type="Pfam" id="PF01370">
    <property type="entry name" value="Epimerase"/>
    <property type="match status" value="1"/>
</dbReference>
<evidence type="ECO:0000256" key="1">
    <source>
        <dbReference type="ARBA" id="ARBA00022857"/>
    </source>
</evidence>
<dbReference type="FunFam" id="3.40.50.720:FF:000085">
    <property type="entry name" value="Dihydroflavonol reductase"/>
    <property type="match status" value="1"/>
</dbReference>
<name>A0A8B8LPL2_ABRPR</name>
<dbReference type="KEGG" id="aprc:113866747"/>
<evidence type="ECO:0000259" key="4">
    <source>
        <dbReference type="Pfam" id="PF01370"/>
    </source>
</evidence>
<keyword evidence="1" id="KW-0521">NADP</keyword>
<dbReference type="SUPFAM" id="SSF51735">
    <property type="entry name" value="NAD(P)-binding Rossmann-fold domains"/>
    <property type="match status" value="1"/>
</dbReference>
<gene>
    <name evidence="6" type="primary">LOC113866747</name>
</gene>
<dbReference type="InterPro" id="IPR001509">
    <property type="entry name" value="Epimerase_deHydtase"/>
</dbReference>
<dbReference type="PANTHER" id="PTHR10366">
    <property type="entry name" value="NAD DEPENDENT EPIMERASE/DEHYDRATASE"/>
    <property type="match status" value="1"/>
</dbReference>
<comment type="similarity">
    <text evidence="3">Belongs to the NAD(P)-dependent epimerase/dehydratase family. Dihydroflavonol-4-reductase subfamily.</text>
</comment>
<evidence type="ECO:0000256" key="2">
    <source>
        <dbReference type="ARBA" id="ARBA00023002"/>
    </source>
</evidence>